<dbReference type="Pfam" id="PF01047">
    <property type="entry name" value="MarR"/>
    <property type="match status" value="1"/>
</dbReference>
<dbReference type="Gene3D" id="1.10.10.10">
    <property type="entry name" value="Winged helix-like DNA-binding domain superfamily/Winged helix DNA-binding domain"/>
    <property type="match status" value="1"/>
</dbReference>
<gene>
    <name evidence="2" type="ORF">VRU48_11590</name>
</gene>
<accession>A0ABU7I8F8</accession>
<dbReference type="InterPro" id="IPR036390">
    <property type="entry name" value="WH_DNA-bd_sf"/>
</dbReference>
<sequence>MPIPIQEVSKLRGLIFKITRVAKKQQHDLPFSATEMNIIGHLDRNTELLPSAIAELEHISAQAISQCLNNLAKANFINRITDQNDKRKTLITLSAYGKTKLSEIKSLRDGWLKKAIDERLEAQEIDLLSQLIPLLEKITAPETKPVLP</sequence>
<dbReference type="InterPro" id="IPR000835">
    <property type="entry name" value="HTH_MarR-typ"/>
</dbReference>
<organism evidence="2 3">
    <name type="scientific">Pedobacter albus</name>
    <dbReference type="NCBI Taxonomy" id="3113905"/>
    <lineage>
        <taxon>Bacteria</taxon>
        <taxon>Pseudomonadati</taxon>
        <taxon>Bacteroidota</taxon>
        <taxon>Sphingobacteriia</taxon>
        <taxon>Sphingobacteriales</taxon>
        <taxon>Sphingobacteriaceae</taxon>
        <taxon>Pedobacter</taxon>
    </lineage>
</organism>
<protein>
    <submittedName>
        <fullName evidence="2">MarR family transcriptional regulator</fullName>
    </submittedName>
</protein>
<name>A0ABU7I8F8_9SPHI</name>
<dbReference type="InterPro" id="IPR052526">
    <property type="entry name" value="HTH-type_Bedaq_tolerance"/>
</dbReference>
<dbReference type="PANTHER" id="PTHR39515">
    <property type="entry name" value="CONSERVED PROTEIN"/>
    <property type="match status" value="1"/>
</dbReference>
<dbReference type="SMART" id="SM00347">
    <property type="entry name" value="HTH_MARR"/>
    <property type="match status" value="1"/>
</dbReference>
<reference evidence="2 3" key="1">
    <citation type="submission" date="2024-01" db="EMBL/GenBank/DDBJ databases">
        <title>Pedobacter sp. nov., isolated from fresh soil.</title>
        <authorList>
            <person name="Le N.T.T."/>
        </authorList>
    </citation>
    <scope>NUCLEOTIDE SEQUENCE [LARGE SCALE GENOMIC DNA]</scope>
    <source>
        <strain evidence="2 3">KR3-3</strain>
    </source>
</reference>
<keyword evidence="3" id="KW-1185">Reference proteome</keyword>
<evidence type="ECO:0000259" key="1">
    <source>
        <dbReference type="PROSITE" id="PS50995"/>
    </source>
</evidence>
<dbReference type="PANTHER" id="PTHR39515:SF2">
    <property type="entry name" value="HTH-TYPE TRANSCRIPTIONAL REGULATOR RV0880"/>
    <property type="match status" value="1"/>
</dbReference>
<dbReference type="InterPro" id="IPR036388">
    <property type="entry name" value="WH-like_DNA-bd_sf"/>
</dbReference>
<proteinExistence type="predicted"/>
<dbReference type="PROSITE" id="PS50995">
    <property type="entry name" value="HTH_MARR_2"/>
    <property type="match status" value="1"/>
</dbReference>
<dbReference type="Gene3D" id="1.10.287.100">
    <property type="match status" value="1"/>
</dbReference>
<comment type="caution">
    <text evidence="2">The sequence shown here is derived from an EMBL/GenBank/DDBJ whole genome shotgun (WGS) entry which is preliminary data.</text>
</comment>
<dbReference type="RefSeq" id="WP_330108072.1">
    <property type="nucleotide sequence ID" value="NZ_JAZDQT010000002.1"/>
</dbReference>
<dbReference type="Proteomes" id="UP001336835">
    <property type="component" value="Unassembled WGS sequence"/>
</dbReference>
<feature type="domain" description="HTH marR-type" evidence="1">
    <location>
        <begin position="8"/>
        <end position="137"/>
    </location>
</feature>
<dbReference type="SUPFAM" id="SSF46785">
    <property type="entry name" value="Winged helix' DNA-binding domain"/>
    <property type="match status" value="1"/>
</dbReference>
<evidence type="ECO:0000313" key="2">
    <source>
        <dbReference type="EMBL" id="MEE1945752.1"/>
    </source>
</evidence>
<evidence type="ECO:0000313" key="3">
    <source>
        <dbReference type="Proteomes" id="UP001336835"/>
    </source>
</evidence>
<dbReference type="EMBL" id="JAZDQT010000002">
    <property type="protein sequence ID" value="MEE1945752.1"/>
    <property type="molecule type" value="Genomic_DNA"/>
</dbReference>